<evidence type="ECO:0000256" key="5">
    <source>
        <dbReference type="ARBA" id="ARBA00037974"/>
    </source>
</evidence>
<comment type="caution">
    <text evidence="7">The sequence shown here is derived from an EMBL/GenBank/DDBJ whole genome shotgun (WGS) entry which is preliminary data.</text>
</comment>
<evidence type="ECO:0000313" key="8">
    <source>
        <dbReference type="Proteomes" id="UP000313849"/>
    </source>
</evidence>
<dbReference type="EC" id="4.4.1.13" evidence="2"/>
<evidence type="ECO:0000256" key="1">
    <source>
        <dbReference type="ARBA" id="ARBA00001933"/>
    </source>
</evidence>
<dbReference type="OrthoDB" id="3224382at2"/>
<dbReference type="GO" id="GO:0047804">
    <property type="term" value="F:cysteine-S-conjugate beta-lyase activity"/>
    <property type="evidence" value="ECO:0007669"/>
    <property type="project" value="UniProtKB-EC"/>
</dbReference>
<dbReference type="GO" id="GO:0008483">
    <property type="term" value="F:transaminase activity"/>
    <property type="evidence" value="ECO:0007669"/>
    <property type="project" value="UniProtKB-KW"/>
</dbReference>
<accession>A0A5C5B993</accession>
<evidence type="ECO:0000259" key="6">
    <source>
        <dbReference type="Pfam" id="PF00155"/>
    </source>
</evidence>
<keyword evidence="4" id="KW-0456">Lyase</keyword>
<dbReference type="PANTHER" id="PTHR43525">
    <property type="entry name" value="PROTEIN MALY"/>
    <property type="match status" value="1"/>
</dbReference>
<dbReference type="Pfam" id="PF00155">
    <property type="entry name" value="Aminotran_1_2"/>
    <property type="match status" value="1"/>
</dbReference>
<organism evidence="7 8">
    <name type="scientific">Miniimonas arenae</name>
    <dbReference type="NCBI Taxonomy" id="676201"/>
    <lineage>
        <taxon>Bacteria</taxon>
        <taxon>Bacillati</taxon>
        <taxon>Actinomycetota</taxon>
        <taxon>Actinomycetes</taxon>
        <taxon>Micrococcales</taxon>
        <taxon>Beutenbergiaceae</taxon>
        <taxon>Miniimonas</taxon>
    </lineage>
</organism>
<gene>
    <name evidence="7" type="ORF">FH969_11350</name>
</gene>
<keyword evidence="7" id="KW-0808">Transferase</keyword>
<reference evidence="7 8" key="1">
    <citation type="submission" date="2019-06" db="EMBL/GenBank/DDBJ databases">
        <title>Draft genome sequence of Miniimonas arenae KCTC 19750T isolated from sea sand.</title>
        <authorList>
            <person name="Park S.-J."/>
        </authorList>
    </citation>
    <scope>NUCLEOTIDE SEQUENCE [LARGE SCALE GENOMIC DNA]</scope>
    <source>
        <strain evidence="7 8">KCTC 19750</strain>
    </source>
</reference>
<dbReference type="InterPro" id="IPR015424">
    <property type="entry name" value="PyrdxlP-dep_Trfase"/>
</dbReference>
<evidence type="ECO:0000256" key="4">
    <source>
        <dbReference type="ARBA" id="ARBA00023239"/>
    </source>
</evidence>
<sequence length="393" mass="41918">MLDVAAFDATTAEELRARGSLKWTRFPQALGLWVAEMDLPLAPPVAQALHRAVDMPFIGYLSAEAKAAAREACAAWYARATGWSPDPARIHLMTDVLHSLDLLLGQVLPAGTETVVVTPAYMPFLYRPRVLERPFVTAPARRDEDGTYRVDLDALDGALRGGGRLLVLCNPWNPVGRVLTEVELREVAAVVEANDALVFADEIHAPLVYDGVGHVPYASLSDATAAHSVTATAASKAWNLAGLKCSALVATHDDVHERLLDLAPVLSDDPGTLGVVAMAAAYDDGEPFLRETLAYLDKNRAALADALARELPSARHTPPEGTYLAWVDLRGVRTGSGEELPEDLVTFFRERAGVALQDGAACGAPGFVRLNIALPQPILLDAVRAMAAAVAAA</sequence>
<dbReference type="Gene3D" id="3.90.1150.10">
    <property type="entry name" value="Aspartate Aminotransferase, domain 1"/>
    <property type="match status" value="1"/>
</dbReference>
<evidence type="ECO:0000256" key="2">
    <source>
        <dbReference type="ARBA" id="ARBA00012224"/>
    </source>
</evidence>
<dbReference type="EMBL" id="VENP01000045">
    <property type="protein sequence ID" value="TNU73468.1"/>
    <property type="molecule type" value="Genomic_DNA"/>
</dbReference>
<name>A0A5C5B993_9MICO</name>
<comment type="similarity">
    <text evidence="5">Belongs to the class-II pyridoxal-phosphate-dependent aminotransferase family. MalY/PatB cystathionine beta-lyase subfamily.</text>
</comment>
<dbReference type="CDD" id="cd00609">
    <property type="entry name" value="AAT_like"/>
    <property type="match status" value="1"/>
</dbReference>
<dbReference type="InterPro" id="IPR004839">
    <property type="entry name" value="Aminotransferase_I/II_large"/>
</dbReference>
<evidence type="ECO:0000313" key="7">
    <source>
        <dbReference type="EMBL" id="TNU73468.1"/>
    </source>
</evidence>
<dbReference type="InterPro" id="IPR051798">
    <property type="entry name" value="Class-II_PLP-Dep_Aminotrans"/>
</dbReference>
<dbReference type="AlphaFoldDB" id="A0A5C5B993"/>
<dbReference type="InterPro" id="IPR015422">
    <property type="entry name" value="PyrdxlP-dep_Trfase_small"/>
</dbReference>
<keyword evidence="8" id="KW-1185">Reference proteome</keyword>
<comment type="cofactor">
    <cofactor evidence="1">
        <name>pyridoxal 5'-phosphate</name>
        <dbReference type="ChEBI" id="CHEBI:597326"/>
    </cofactor>
</comment>
<feature type="domain" description="Aminotransferase class I/classII large" evidence="6">
    <location>
        <begin position="38"/>
        <end position="374"/>
    </location>
</feature>
<protein>
    <recommendedName>
        <fullName evidence="2">cysteine-S-conjugate beta-lyase</fullName>
        <ecNumber evidence="2">4.4.1.13</ecNumber>
    </recommendedName>
</protein>
<dbReference type="InterPro" id="IPR015421">
    <property type="entry name" value="PyrdxlP-dep_Trfase_major"/>
</dbReference>
<dbReference type="PANTHER" id="PTHR43525:SF2">
    <property type="entry name" value="CYSTATHIONINE BETA-LYASE-RELATED"/>
    <property type="match status" value="1"/>
</dbReference>
<keyword evidence="7" id="KW-0032">Aminotransferase</keyword>
<proteinExistence type="inferred from homology"/>
<dbReference type="SUPFAM" id="SSF53383">
    <property type="entry name" value="PLP-dependent transferases"/>
    <property type="match status" value="1"/>
</dbReference>
<dbReference type="GO" id="GO:0030170">
    <property type="term" value="F:pyridoxal phosphate binding"/>
    <property type="evidence" value="ECO:0007669"/>
    <property type="project" value="InterPro"/>
</dbReference>
<evidence type="ECO:0000256" key="3">
    <source>
        <dbReference type="ARBA" id="ARBA00022898"/>
    </source>
</evidence>
<dbReference type="Proteomes" id="UP000313849">
    <property type="component" value="Unassembled WGS sequence"/>
</dbReference>
<dbReference type="Gene3D" id="3.40.640.10">
    <property type="entry name" value="Type I PLP-dependent aspartate aminotransferase-like (Major domain)"/>
    <property type="match status" value="1"/>
</dbReference>
<keyword evidence="3" id="KW-0663">Pyridoxal phosphate</keyword>